<dbReference type="AlphaFoldDB" id="A0A7R9D0R5"/>
<organism evidence="1">
    <name type="scientific">Timema cristinae</name>
    <name type="common">Walking stick</name>
    <dbReference type="NCBI Taxonomy" id="61476"/>
    <lineage>
        <taxon>Eukaryota</taxon>
        <taxon>Metazoa</taxon>
        <taxon>Ecdysozoa</taxon>
        <taxon>Arthropoda</taxon>
        <taxon>Hexapoda</taxon>
        <taxon>Insecta</taxon>
        <taxon>Pterygota</taxon>
        <taxon>Neoptera</taxon>
        <taxon>Polyneoptera</taxon>
        <taxon>Phasmatodea</taxon>
        <taxon>Timematodea</taxon>
        <taxon>Timematoidea</taxon>
        <taxon>Timematidae</taxon>
        <taxon>Timema</taxon>
    </lineage>
</organism>
<accession>A0A7R9D0R5</accession>
<name>A0A7R9D0R5_TIMCR</name>
<dbReference type="EMBL" id="OC319675">
    <property type="protein sequence ID" value="CAD7406020.1"/>
    <property type="molecule type" value="Genomic_DNA"/>
</dbReference>
<proteinExistence type="predicted"/>
<reference evidence="1" key="1">
    <citation type="submission" date="2020-11" db="EMBL/GenBank/DDBJ databases">
        <authorList>
            <person name="Tran Van P."/>
        </authorList>
    </citation>
    <scope>NUCLEOTIDE SEQUENCE</scope>
</reference>
<gene>
    <name evidence="1" type="ORF">TCEB3V08_LOCUS8290</name>
</gene>
<protein>
    <submittedName>
        <fullName evidence="1">Uncharacterized protein</fullName>
    </submittedName>
</protein>
<evidence type="ECO:0000313" key="1">
    <source>
        <dbReference type="EMBL" id="CAD7406020.1"/>
    </source>
</evidence>
<sequence>MFRVSEQVRLGQECPTVGNTSPRCAARLLRPVAAGGALSSADRGEANTCRRSVTVESRVLCDFIQPCRCVRESVCDVGVTATVGSYEGNPVQPWLQLDRYSTTVDINT</sequence>